<dbReference type="InParanoid" id="A0A1H9E052"/>
<name>A0A1H9E052_9BACT</name>
<evidence type="ECO:0000313" key="2">
    <source>
        <dbReference type="Proteomes" id="UP000199021"/>
    </source>
</evidence>
<dbReference type="EMBL" id="FOFB01000006">
    <property type="protein sequence ID" value="SEQ18962.1"/>
    <property type="molecule type" value="Genomic_DNA"/>
</dbReference>
<accession>A0A1H9E052</accession>
<organism evidence="1 2">
    <name type="scientific">Neolewinella agarilytica</name>
    <dbReference type="NCBI Taxonomy" id="478744"/>
    <lineage>
        <taxon>Bacteria</taxon>
        <taxon>Pseudomonadati</taxon>
        <taxon>Bacteroidota</taxon>
        <taxon>Saprospiria</taxon>
        <taxon>Saprospirales</taxon>
        <taxon>Lewinellaceae</taxon>
        <taxon>Neolewinella</taxon>
    </lineage>
</organism>
<sequence length="32" mass="3576">MQVQSFLSGKQRGDKDGLCKAGIKKLFEDYNA</sequence>
<dbReference type="Proteomes" id="UP000199021">
    <property type="component" value="Unassembled WGS sequence"/>
</dbReference>
<dbReference type="STRING" id="478744.SAMN05444359_106195"/>
<keyword evidence="2" id="KW-1185">Reference proteome</keyword>
<reference evidence="2" key="1">
    <citation type="submission" date="2016-10" db="EMBL/GenBank/DDBJ databases">
        <authorList>
            <person name="Varghese N."/>
            <person name="Submissions S."/>
        </authorList>
    </citation>
    <scope>NUCLEOTIDE SEQUENCE [LARGE SCALE GENOMIC DNA]</scope>
    <source>
        <strain evidence="2">DSM 24740</strain>
    </source>
</reference>
<evidence type="ECO:0000313" key="1">
    <source>
        <dbReference type="EMBL" id="SEQ18962.1"/>
    </source>
</evidence>
<proteinExistence type="predicted"/>
<protein>
    <submittedName>
        <fullName evidence="1">Uncharacterized protein</fullName>
    </submittedName>
</protein>
<gene>
    <name evidence="1" type="ORF">SAMN05444359_106195</name>
</gene>
<dbReference type="AlphaFoldDB" id="A0A1H9E052"/>